<keyword evidence="1" id="KW-0472">Membrane</keyword>
<organism evidence="2 3">
    <name type="scientific">Butyricicoccus intestinisimiae</name>
    <dbReference type="NCBI Taxonomy" id="2841509"/>
    <lineage>
        <taxon>Bacteria</taxon>
        <taxon>Bacillati</taxon>
        <taxon>Bacillota</taxon>
        <taxon>Clostridia</taxon>
        <taxon>Eubacteriales</taxon>
        <taxon>Butyricicoccaceae</taxon>
        <taxon>Butyricicoccus</taxon>
    </lineage>
</organism>
<gene>
    <name evidence="2" type="ORF">KQI75_02090</name>
</gene>
<evidence type="ECO:0000313" key="2">
    <source>
        <dbReference type="EMBL" id="MBU5489427.1"/>
    </source>
</evidence>
<reference evidence="2 3" key="1">
    <citation type="submission" date="2021-06" db="EMBL/GenBank/DDBJ databases">
        <authorList>
            <person name="Sun Q."/>
            <person name="Li D."/>
        </authorList>
    </citation>
    <scope>NUCLEOTIDE SEQUENCE [LARGE SCALE GENOMIC DNA]</scope>
    <source>
        <strain evidence="2 3">MSJd-7</strain>
    </source>
</reference>
<name>A0ABS6EQA9_9FIRM</name>
<dbReference type="Pfam" id="PF12685">
    <property type="entry name" value="SpoIIIAH"/>
    <property type="match status" value="1"/>
</dbReference>
<dbReference type="EMBL" id="JAHLQI010000001">
    <property type="protein sequence ID" value="MBU5489427.1"/>
    <property type="molecule type" value="Genomic_DNA"/>
</dbReference>
<comment type="caution">
    <text evidence="2">The sequence shown here is derived from an EMBL/GenBank/DDBJ whole genome shotgun (WGS) entry which is preliminary data.</text>
</comment>
<keyword evidence="3" id="KW-1185">Reference proteome</keyword>
<dbReference type="InterPro" id="IPR024232">
    <property type="entry name" value="SpoIIIAH"/>
</dbReference>
<accession>A0ABS6EQA9</accession>
<dbReference type="RefSeq" id="WP_216469021.1">
    <property type="nucleotide sequence ID" value="NZ_JAHLQI010000001.1"/>
</dbReference>
<keyword evidence="1" id="KW-1133">Transmembrane helix</keyword>
<proteinExistence type="predicted"/>
<dbReference type="Proteomes" id="UP000783588">
    <property type="component" value="Unassembled WGS sequence"/>
</dbReference>
<feature type="transmembrane region" description="Helical" evidence="1">
    <location>
        <begin position="9"/>
        <end position="29"/>
    </location>
</feature>
<keyword evidence="1" id="KW-0812">Transmembrane</keyword>
<evidence type="ECO:0000256" key="1">
    <source>
        <dbReference type="SAM" id="Phobius"/>
    </source>
</evidence>
<protein>
    <submittedName>
        <fullName evidence="2">SpoIIIAH-like family protein</fullName>
    </submittedName>
</protein>
<evidence type="ECO:0000313" key="3">
    <source>
        <dbReference type="Proteomes" id="UP000783588"/>
    </source>
</evidence>
<sequence>MISLRKRGAVYGVIGLMLCVAVYLNWSYFQTPDELTIADQAEASGSVYGAVTAVDNTDTAADASSDGSAKKTQKTDYFAQARLSRETARDEALTMLRETVSDDSASEDAKKQASEKITQIAGNTVKEERLESQLKSKGYTDAVVYISDETISVIVSSPKGGLNASSTAAISDMVLSETGAQASMLRVSEAK</sequence>